<gene>
    <name evidence="1" type="ORF">ACFFGT_20400</name>
</gene>
<evidence type="ECO:0000313" key="1">
    <source>
        <dbReference type="EMBL" id="MFC0516579.1"/>
    </source>
</evidence>
<keyword evidence="2" id="KW-1185">Reference proteome</keyword>
<dbReference type="SUPFAM" id="SSF49464">
    <property type="entry name" value="Carboxypeptidase regulatory domain-like"/>
    <property type="match status" value="1"/>
</dbReference>
<organism evidence="1 2">
    <name type="scientific">Mucilaginibacter angelicae</name>
    <dbReference type="NCBI Taxonomy" id="869718"/>
    <lineage>
        <taxon>Bacteria</taxon>
        <taxon>Pseudomonadati</taxon>
        <taxon>Bacteroidota</taxon>
        <taxon>Sphingobacteriia</taxon>
        <taxon>Sphingobacteriales</taxon>
        <taxon>Sphingobacteriaceae</taxon>
        <taxon>Mucilaginibacter</taxon>
    </lineage>
</organism>
<dbReference type="EMBL" id="JBHLTS010000063">
    <property type="protein sequence ID" value="MFC0516579.1"/>
    <property type="molecule type" value="Genomic_DNA"/>
</dbReference>
<reference evidence="1 2" key="1">
    <citation type="submission" date="2024-09" db="EMBL/GenBank/DDBJ databases">
        <authorList>
            <person name="Sun Q."/>
            <person name="Mori K."/>
        </authorList>
    </citation>
    <scope>NUCLEOTIDE SEQUENCE [LARGE SCALE GENOMIC DNA]</scope>
    <source>
        <strain evidence="1 2">NCAIM B.02415</strain>
    </source>
</reference>
<name>A0ABV6LAS9_9SPHI</name>
<protein>
    <submittedName>
        <fullName evidence="1">Carboxypeptidase-like regulatory domain-containing protein</fullName>
    </submittedName>
</protein>
<accession>A0ABV6LAS9</accession>
<dbReference type="RefSeq" id="WP_377024356.1">
    <property type="nucleotide sequence ID" value="NZ_JBHLTS010000063.1"/>
</dbReference>
<comment type="caution">
    <text evidence="1">The sequence shown here is derived from an EMBL/GenBank/DDBJ whole genome shotgun (WGS) entry which is preliminary data.</text>
</comment>
<dbReference type="Pfam" id="PF13715">
    <property type="entry name" value="CarbopepD_reg_2"/>
    <property type="match status" value="1"/>
</dbReference>
<dbReference type="InterPro" id="IPR008969">
    <property type="entry name" value="CarboxyPept-like_regulatory"/>
</dbReference>
<sequence length="234" mass="26091">MSTIKHISIPKPCHEQWQQMTTVSDGRYCGHCCKTVVDFNAMSNQQIVTYLNINNNACGRIDPQRITQLNNLSKGDERKRNAIKRLLVAASLMSILPFFKAEAKPLHKMEQVEPDFNSGQSNMPADTIKRITLKGQIIGDDNLPLPGATLQLKGTETGTTANTDGYFELKDVPVSGVIVAHFIGFQTTELPVANFRDSNAIFKLKMQPNIMGAIVVIKRNSFPKKVWNTIKSIF</sequence>
<dbReference type="Proteomes" id="UP001589828">
    <property type="component" value="Unassembled WGS sequence"/>
</dbReference>
<evidence type="ECO:0000313" key="2">
    <source>
        <dbReference type="Proteomes" id="UP001589828"/>
    </source>
</evidence>
<proteinExistence type="predicted"/>